<comment type="caution">
    <text evidence="7">The sequence shown here is derived from an EMBL/GenBank/DDBJ whole genome shotgun (WGS) entry which is preliminary data.</text>
</comment>
<dbReference type="EMBL" id="JAYKXP010000010">
    <property type="protein sequence ID" value="KAK7053206.1"/>
    <property type="molecule type" value="Genomic_DNA"/>
</dbReference>
<dbReference type="InterPro" id="IPR034686">
    <property type="entry name" value="Terpene_cyclase-like_2"/>
</dbReference>
<comment type="similarity">
    <text evidence="2 6">Belongs to the terpene synthase family.</text>
</comment>
<dbReference type="InterPro" id="IPR008949">
    <property type="entry name" value="Isoprenoid_synthase_dom_sf"/>
</dbReference>
<evidence type="ECO:0000313" key="7">
    <source>
        <dbReference type="EMBL" id="KAK7053206.1"/>
    </source>
</evidence>
<dbReference type="Proteomes" id="UP001383192">
    <property type="component" value="Unassembled WGS sequence"/>
</dbReference>
<reference evidence="7 8" key="1">
    <citation type="submission" date="2024-01" db="EMBL/GenBank/DDBJ databases">
        <title>A draft genome for a cacao thread blight-causing isolate of Paramarasmius palmivorus.</title>
        <authorList>
            <person name="Baruah I.K."/>
            <person name="Bukari Y."/>
            <person name="Amoako-Attah I."/>
            <person name="Meinhardt L.W."/>
            <person name="Bailey B.A."/>
            <person name="Cohen S.P."/>
        </authorList>
    </citation>
    <scope>NUCLEOTIDE SEQUENCE [LARGE SCALE GENOMIC DNA]</scope>
    <source>
        <strain evidence="7 8">GH-12</strain>
    </source>
</reference>
<evidence type="ECO:0000256" key="1">
    <source>
        <dbReference type="ARBA" id="ARBA00001946"/>
    </source>
</evidence>
<dbReference type="Pfam" id="PF19086">
    <property type="entry name" value="Terpene_syn_C_2"/>
    <property type="match status" value="1"/>
</dbReference>
<keyword evidence="4 6" id="KW-0460">Magnesium</keyword>
<evidence type="ECO:0000256" key="6">
    <source>
        <dbReference type="RuleBase" id="RU366034"/>
    </source>
</evidence>
<accession>A0AAW0DQF0</accession>
<evidence type="ECO:0000256" key="2">
    <source>
        <dbReference type="ARBA" id="ARBA00006333"/>
    </source>
</evidence>
<dbReference type="GO" id="GO:0008299">
    <property type="term" value="P:isoprenoid biosynthetic process"/>
    <property type="evidence" value="ECO:0007669"/>
    <property type="project" value="UniProtKB-ARBA"/>
</dbReference>
<dbReference type="GO" id="GO:0046872">
    <property type="term" value="F:metal ion binding"/>
    <property type="evidence" value="ECO:0007669"/>
    <property type="project" value="UniProtKB-KW"/>
</dbReference>
<dbReference type="PANTHER" id="PTHR35201">
    <property type="entry name" value="TERPENE SYNTHASE"/>
    <property type="match status" value="1"/>
</dbReference>
<evidence type="ECO:0000256" key="5">
    <source>
        <dbReference type="ARBA" id="ARBA00023239"/>
    </source>
</evidence>
<organism evidence="7 8">
    <name type="scientific">Paramarasmius palmivorus</name>
    <dbReference type="NCBI Taxonomy" id="297713"/>
    <lineage>
        <taxon>Eukaryota</taxon>
        <taxon>Fungi</taxon>
        <taxon>Dikarya</taxon>
        <taxon>Basidiomycota</taxon>
        <taxon>Agaricomycotina</taxon>
        <taxon>Agaricomycetes</taxon>
        <taxon>Agaricomycetidae</taxon>
        <taxon>Agaricales</taxon>
        <taxon>Marasmiineae</taxon>
        <taxon>Marasmiaceae</taxon>
        <taxon>Paramarasmius</taxon>
    </lineage>
</organism>
<dbReference type="PANTHER" id="PTHR35201:SF4">
    <property type="entry name" value="BETA-PINACENE SYNTHASE-RELATED"/>
    <property type="match status" value="1"/>
</dbReference>
<evidence type="ECO:0000256" key="4">
    <source>
        <dbReference type="ARBA" id="ARBA00022842"/>
    </source>
</evidence>
<dbReference type="SUPFAM" id="SSF48576">
    <property type="entry name" value="Terpenoid synthases"/>
    <property type="match status" value="1"/>
</dbReference>
<dbReference type="EC" id="4.2.3.-" evidence="6"/>
<comment type="cofactor">
    <cofactor evidence="1 6">
        <name>Mg(2+)</name>
        <dbReference type="ChEBI" id="CHEBI:18420"/>
    </cofactor>
</comment>
<name>A0AAW0DQF0_9AGAR</name>
<evidence type="ECO:0000256" key="3">
    <source>
        <dbReference type="ARBA" id="ARBA00022723"/>
    </source>
</evidence>
<gene>
    <name evidence="7" type="ORF">VNI00_003825</name>
</gene>
<dbReference type="SFLD" id="SFLDG01020">
    <property type="entry name" value="Terpene_Cyclase_Like_2"/>
    <property type="match status" value="1"/>
</dbReference>
<sequence length="412" mass="46718">MSQSQTYVLPDTLRDWPWPRSINPFYDICKAEASIDSYGAFTSRSQRAFERCDFRALKPLHILEFMLTKYPLQALLASLNYPKLNKDGNRIGCDLMNLFFVVDEYTDVASAEEARRLVDIVMDALRNPDIPRPPGEWIGGEIARALVFVTILSGTRLTHDSRFWKNAMKTGTPSFQRHFLDTFAAYLDSCVEQASDRGQSRVRDIATYFTIRRQNIGSLPSFAVLGVHMNLADNVLNDPVIQRLTMLSTDMLILGNDICSYNVEQARGDDSHNIVRIMMDSYGTDVQGALNYVSLLHDHLATEFLELITKVPTFGDTSTDKDVSVYVDGLGHWVRGNDCWSFESQRYFGPAGLEIQKTRIVQMLPKVDLDISRTSGLFEWTKRVMTHLWPAVFGETRQQPLDPVPAAIEIVV</sequence>
<dbReference type="Gene3D" id="1.10.600.10">
    <property type="entry name" value="Farnesyl Diphosphate Synthase"/>
    <property type="match status" value="1"/>
</dbReference>
<keyword evidence="8" id="KW-1185">Reference proteome</keyword>
<dbReference type="GO" id="GO:0010333">
    <property type="term" value="F:terpene synthase activity"/>
    <property type="evidence" value="ECO:0007669"/>
    <property type="project" value="InterPro"/>
</dbReference>
<protein>
    <recommendedName>
        <fullName evidence="6">Terpene synthase</fullName>
        <ecNumber evidence="6">4.2.3.-</ecNumber>
    </recommendedName>
</protein>
<dbReference type="AlphaFoldDB" id="A0AAW0DQF0"/>
<keyword evidence="5 6" id="KW-0456">Lyase</keyword>
<proteinExistence type="inferred from homology"/>
<keyword evidence="3 6" id="KW-0479">Metal-binding</keyword>
<evidence type="ECO:0000313" key="8">
    <source>
        <dbReference type="Proteomes" id="UP001383192"/>
    </source>
</evidence>
<dbReference type="SFLD" id="SFLDS00005">
    <property type="entry name" value="Isoprenoid_Synthase_Type_I"/>
    <property type="match status" value="1"/>
</dbReference>